<dbReference type="Proteomes" id="UP000041254">
    <property type="component" value="Unassembled WGS sequence"/>
</dbReference>
<dbReference type="InterPro" id="IPR038695">
    <property type="entry name" value="Saro_0823-like_sf"/>
</dbReference>
<evidence type="ECO:0008006" key="3">
    <source>
        <dbReference type="Google" id="ProtNLM"/>
    </source>
</evidence>
<dbReference type="PANTHER" id="PTHR37953">
    <property type="entry name" value="UPF0127 PROTEIN MJ1496"/>
    <property type="match status" value="1"/>
</dbReference>
<dbReference type="VEuPathDB" id="CryptoDB:Vbra_11317"/>
<keyword evidence="2" id="KW-1185">Reference proteome</keyword>
<name>A0A0G4EE42_VITBC</name>
<protein>
    <recommendedName>
        <fullName evidence="3">DUF192 domain-containing protein</fullName>
    </recommendedName>
</protein>
<gene>
    <name evidence="1" type="ORF">Vbra_11317</name>
</gene>
<accession>A0A0G4EE42</accession>
<reference evidence="1 2" key="1">
    <citation type="submission" date="2014-11" db="EMBL/GenBank/DDBJ databases">
        <authorList>
            <person name="Zhu J."/>
            <person name="Qi W."/>
            <person name="Song R."/>
        </authorList>
    </citation>
    <scope>NUCLEOTIDE SEQUENCE [LARGE SCALE GENOMIC DNA]</scope>
</reference>
<dbReference type="Pfam" id="PF02643">
    <property type="entry name" value="DUF192"/>
    <property type="match status" value="1"/>
</dbReference>
<dbReference type="InParanoid" id="A0A0G4EE42"/>
<dbReference type="PANTHER" id="PTHR37953:SF1">
    <property type="entry name" value="UPF0127 PROTEIN MJ1496"/>
    <property type="match status" value="1"/>
</dbReference>
<evidence type="ECO:0000313" key="2">
    <source>
        <dbReference type="Proteomes" id="UP000041254"/>
    </source>
</evidence>
<evidence type="ECO:0000313" key="1">
    <source>
        <dbReference type="EMBL" id="CEL93609.1"/>
    </source>
</evidence>
<dbReference type="EMBL" id="CDMY01000179">
    <property type="protein sequence ID" value="CEL93609.1"/>
    <property type="molecule type" value="Genomic_DNA"/>
</dbReference>
<dbReference type="Gene3D" id="2.60.120.1140">
    <property type="entry name" value="Protein of unknown function DUF192"/>
    <property type="match status" value="1"/>
</dbReference>
<organism evidence="1 2">
    <name type="scientific">Vitrella brassicaformis (strain CCMP3155)</name>
    <dbReference type="NCBI Taxonomy" id="1169540"/>
    <lineage>
        <taxon>Eukaryota</taxon>
        <taxon>Sar</taxon>
        <taxon>Alveolata</taxon>
        <taxon>Colpodellida</taxon>
        <taxon>Vitrellaceae</taxon>
        <taxon>Vitrella</taxon>
    </lineage>
</organism>
<sequence length="176" mass="19995">MVHARRDEPVTRLSTEFVKGYRKDLTVSVFDGKAQQQQQQQHLKYRGSSIIVPRSYEEYMTGLMHKRDRCGECGMVFIYRQDGTLSFIMDNTHIDLDMVFVNSDNVIVDIQPAKARQDGVISSTRPASYNIELMGGVCRERGIQVGDRVHFDWHIPCSDSRGNGNDASGEEVCFKA</sequence>
<proteinExistence type="predicted"/>
<dbReference type="AlphaFoldDB" id="A0A0G4EE42"/>
<dbReference type="InterPro" id="IPR003795">
    <property type="entry name" value="DUF192"/>
</dbReference>